<dbReference type="AlphaFoldDB" id="A0A6L2JH39"/>
<dbReference type="InterPro" id="IPR000270">
    <property type="entry name" value="PB1_dom"/>
</dbReference>
<sequence>MARPSKPIPTTTATTIKFLCSYGGKILPRYPDGKLRYYGGETRVLAVDRSISFSDLLVKLGELSGTPVALRCQLPTEDLDALISITCDEDLANLIEEYGPSTKIRAFLITLNKKSSPPPSTAEMRSPLRSDNNCVRKVVPEKRMLRCGKSGGNLLRYACENSSLVNIGNQNFHFLPLLLTQPYTPLPTTTSSQPPPTSHSPTATIQAAGNPHPAADHHHPSRCLHHLSSHKRSQSTVPRHKNRNRF</sequence>
<accession>A0A6L2JH39</accession>
<comment type="caution">
    <text evidence="3">The sequence shown here is derived from an EMBL/GenBank/DDBJ whole genome shotgun (WGS) entry which is preliminary data.</text>
</comment>
<dbReference type="CDD" id="cd06410">
    <property type="entry name" value="PB1_UP2"/>
    <property type="match status" value="1"/>
</dbReference>
<dbReference type="InterPro" id="IPR053198">
    <property type="entry name" value="Gynoecium_Dev_Regulator"/>
</dbReference>
<dbReference type="Gene3D" id="3.10.20.90">
    <property type="entry name" value="Phosphatidylinositol 3-kinase Catalytic Subunit, Chain A, domain 1"/>
    <property type="match status" value="1"/>
</dbReference>
<dbReference type="PANTHER" id="PTHR31066:SF10">
    <property type="entry name" value="OCTICOSAPEPTIDE_PHOX_BEM1P FAMILY PROTEIN"/>
    <property type="match status" value="1"/>
</dbReference>
<reference evidence="3" key="1">
    <citation type="journal article" date="2019" name="Sci. Rep.">
        <title>Draft genome of Tanacetum cinerariifolium, the natural source of mosquito coil.</title>
        <authorList>
            <person name="Yamashiro T."/>
            <person name="Shiraishi A."/>
            <person name="Satake H."/>
            <person name="Nakayama K."/>
        </authorList>
    </citation>
    <scope>NUCLEOTIDE SEQUENCE</scope>
</reference>
<evidence type="ECO:0000259" key="2">
    <source>
        <dbReference type="SMART" id="SM00666"/>
    </source>
</evidence>
<dbReference type="EMBL" id="BKCJ010000766">
    <property type="protein sequence ID" value="GEU36069.1"/>
    <property type="molecule type" value="Genomic_DNA"/>
</dbReference>
<dbReference type="Pfam" id="PF00564">
    <property type="entry name" value="PB1"/>
    <property type="match status" value="1"/>
</dbReference>
<dbReference type="PANTHER" id="PTHR31066">
    <property type="entry name" value="OS05G0427100 PROTEIN-RELATED"/>
    <property type="match status" value="1"/>
</dbReference>
<organism evidence="3">
    <name type="scientific">Tanacetum cinerariifolium</name>
    <name type="common">Dalmatian daisy</name>
    <name type="synonym">Chrysanthemum cinerariifolium</name>
    <dbReference type="NCBI Taxonomy" id="118510"/>
    <lineage>
        <taxon>Eukaryota</taxon>
        <taxon>Viridiplantae</taxon>
        <taxon>Streptophyta</taxon>
        <taxon>Embryophyta</taxon>
        <taxon>Tracheophyta</taxon>
        <taxon>Spermatophyta</taxon>
        <taxon>Magnoliopsida</taxon>
        <taxon>eudicotyledons</taxon>
        <taxon>Gunneridae</taxon>
        <taxon>Pentapetalae</taxon>
        <taxon>asterids</taxon>
        <taxon>campanulids</taxon>
        <taxon>Asterales</taxon>
        <taxon>Asteraceae</taxon>
        <taxon>Asteroideae</taxon>
        <taxon>Anthemideae</taxon>
        <taxon>Anthemidinae</taxon>
        <taxon>Tanacetum</taxon>
    </lineage>
</organism>
<dbReference type="SMART" id="SM00666">
    <property type="entry name" value="PB1"/>
    <property type="match status" value="1"/>
</dbReference>
<feature type="compositionally biased region" description="Basic residues" evidence="1">
    <location>
        <begin position="219"/>
        <end position="246"/>
    </location>
</feature>
<dbReference type="SUPFAM" id="SSF54277">
    <property type="entry name" value="CAD &amp; PB1 domains"/>
    <property type="match status" value="1"/>
</dbReference>
<evidence type="ECO:0000313" key="3">
    <source>
        <dbReference type="EMBL" id="GEU36069.1"/>
    </source>
</evidence>
<gene>
    <name evidence="3" type="ORF">Tci_008047</name>
</gene>
<protein>
    <recommendedName>
        <fullName evidence="2">PB1 domain-containing protein</fullName>
    </recommendedName>
</protein>
<proteinExistence type="predicted"/>
<evidence type="ECO:0000256" key="1">
    <source>
        <dbReference type="SAM" id="MobiDB-lite"/>
    </source>
</evidence>
<feature type="region of interest" description="Disordered" evidence="1">
    <location>
        <begin position="185"/>
        <end position="246"/>
    </location>
</feature>
<feature type="domain" description="PB1" evidence="2">
    <location>
        <begin position="30"/>
        <end position="111"/>
    </location>
</feature>
<name>A0A6L2JH39_TANCI</name>